<gene>
    <name evidence="1" type="ORF">FNH04_21810</name>
</gene>
<reference evidence="1 2" key="1">
    <citation type="submission" date="2019-07" db="EMBL/GenBank/DDBJ databases">
        <title>New species of Amycolatopsis and Streptomyces.</title>
        <authorList>
            <person name="Duangmal K."/>
            <person name="Teo W.F.A."/>
            <person name="Lipun K."/>
        </authorList>
    </citation>
    <scope>NUCLEOTIDE SEQUENCE [LARGE SCALE GENOMIC DNA]</scope>
    <source>
        <strain evidence="1 2">TISTR 2346</strain>
    </source>
</reference>
<accession>A0A5N8W807</accession>
<organism evidence="1 2">
    <name type="scientific">Streptomyces phyllanthi</name>
    <dbReference type="NCBI Taxonomy" id="1803180"/>
    <lineage>
        <taxon>Bacteria</taxon>
        <taxon>Bacillati</taxon>
        <taxon>Actinomycetota</taxon>
        <taxon>Actinomycetes</taxon>
        <taxon>Kitasatosporales</taxon>
        <taxon>Streptomycetaceae</taxon>
        <taxon>Streptomyces</taxon>
    </lineage>
</organism>
<protein>
    <submittedName>
        <fullName evidence="1">Uncharacterized protein</fullName>
    </submittedName>
</protein>
<dbReference type="RefSeq" id="WP_152786781.1">
    <property type="nucleotide sequence ID" value="NZ_BAABEQ010000080.1"/>
</dbReference>
<dbReference type="EMBL" id="VJZE01000153">
    <property type="protein sequence ID" value="MPY42444.1"/>
    <property type="molecule type" value="Genomic_DNA"/>
</dbReference>
<dbReference type="AlphaFoldDB" id="A0A5N8W807"/>
<keyword evidence="2" id="KW-1185">Reference proteome</keyword>
<sequence>MHLPLRARGRRVQVVQEGEADVRRPLGLGHRWLLLTTVGANWAAFEATISPVLSMYSSTVCMPRSCITLRVTSRSQDPSPRWAPPVLMAGS</sequence>
<dbReference type="Proteomes" id="UP000326979">
    <property type="component" value="Unassembled WGS sequence"/>
</dbReference>
<evidence type="ECO:0000313" key="1">
    <source>
        <dbReference type="EMBL" id="MPY42444.1"/>
    </source>
</evidence>
<proteinExistence type="predicted"/>
<comment type="caution">
    <text evidence="1">The sequence shown here is derived from an EMBL/GenBank/DDBJ whole genome shotgun (WGS) entry which is preliminary data.</text>
</comment>
<name>A0A5N8W807_9ACTN</name>
<evidence type="ECO:0000313" key="2">
    <source>
        <dbReference type="Proteomes" id="UP000326979"/>
    </source>
</evidence>